<organism evidence="1 2">
    <name type="scientific">candidate division MSBL1 archaeon SCGC-AAA382C18</name>
    <dbReference type="NCBI Taxonomy" id="1698281"/>
    <lineage>
        <taxon>Archaea</taxon>
        <taxon>Methanobacteriati</taxon>
        <taxon>Methanobacteriota</taxon>
        <taxon>candidate division MSBL1</taxon>
    </lineage>
</organism>
<evidence type="ECO:0000313" key="2">
    <source>
        <dbReference type="Proteomes" id="UP000070404"/>
    </source>
</evidence>
<proteinExistence type="predicted"/>
<evidence type="ECO:0000313" key="1">
    <source>
        <dbReference type="EMBL" id="KXB06046.1"/>
    </source>
</evidence>
<keyword evidence="2" id="KW-1185">Reference proteome</keyword>
<dbReference type="EMBL" id="LHYF01000053">
    <property type="protein sequence ID" value="KXB06046.1"/>
    <property type="molecule type" value="Genomic_DNA"/>
</dbReference>
<gene>
    <name evidence="1" type="ORF">AKJ52_02635</name>
</gene>
<reference evidence="1 2" key="1">
    <citation type="journal article" date="2016" name="Sci. Rep.">
        <title>Metabolic traits of an uncultured archaeal lineage -MSBL1- from brine pools of the Red Sea.</title>
        <authorList>
            <person name="Mwirichia R."/>
            <person name="Alam I."/>
            <person name="Rashid M."/>
            <person name="Vinu M."/>
            <person name="Ba-Alawi W."/>
            <person name="Anthony Kamau A."/>
            <person name="Kamanda Ngugi D."/>
            <person name="Goker M."/>
            <person name="Klenk H.P."/>
            <person name="Bajic V."/>
            <person name="Stingl U."/>
        </authorList>
    </citation>
    <scope>NUCLEOTIDE SEQUENCE [LARGE SCALE GENOMIC DNA]</scope>
    <source>
        <strain evidence="1">SCGC-AAA382C18</strain>
    </source>
</reference>
<dbReference type="AlphaFoldDB" id="A0A133VHY0"/>
<name>A0A133VHY0_9EURY</name>
<dbReference type="Proteomes" id="UP000070404">
    <property type="component" value="Unassembled WGS sequence"/>
</dbReference>
<accession>A0A133VHY0</accession>
<protein>
    <submittedName>
        <fullName evidence="1">Uncharacterized protein</fullName>
    </submittedName>
</protein>
<sequence length="101" mass="12145">MVLYFAKTAFGRLERMSDVLFVWDADSSSSKRRSFYRRLSGYRNGDYVYEGLLDNLPDEDWNWLNESTLLVKPQQADKIRRLLQEFDDVLRWHEFEATRTV</sequence>
<comment type="caution">
    <text evidence="1">The sequence shown here is derived from an EMBL/GenBank/DDBJ whole genome shotgun (WGS) entry which is preliminary data.</text>
</comment>